<evidence type="ECO:0000313" key="7">
    <source>
        <dbReference type="EMBL" id="GGB95968.1"/>
    </source>
</evidence>
<dbReference type="Pfam" id="PF01740">
    <property type="entry name" value="STAS"/>
    <property type="match status" value="1"/>
</dbReference>
<dbReference type="RefSeq" id="WP_188748305.1">
    <property type="nucleotide sequence ID" value="NZ_BMIJ01000004.1"/>
</dbReference>
<dbReference type="InterPro" id="IPR011547">
    <property type="entry name" value="SLC26A/SulP_dom"/>
</dbReference>
<organism evidence="7 8">
    <name type="scientific">Marinobacterium zhoushanense</name>
    <dbReference type="NCBI Taxonomy" id="1679163"/>
    <lineage>
        <taxon>Bacteria</taxon>
        <taxon>Pseudomonadati</taxon>
        <taxon>Pseudomonadota</taxon>
        <taxon>Gammaproteobacteria</taxon>
        <taxon>Oceanospirillales</taxon>
        <taxon>Oceanospirillaceae</taxon>
        <taxon>Marinobacterium</taxon>
    </lineage>
</organism>
<dbReference type="InterPro" id="IPR002645">
    <property type="entry name" value="STAS_dom"/>
</dbReference>
<dbReference type="CDD" id="cd07042">
    <property type="entry name" value="STAS_SulP_like_sulfate_transporter"/>
    <property type="match status" value="1"/>
</dbReference>
<reference evidence="8" key="1">
    <citation type="journal article" date="2019" name="Int. J. Syst. Evol. Microbiol.">
        <title>The Global Catalogue of Microorganisms (GCM) 10K type strain sequencing project: providing services to taxonomists for standard genome sequencing and annotation.</title>
        <authorList>
            <consortium name="The Broad Institute Genomics Platform"/>
            <consortium name="The Broad Institute Genome Sequencing Center for Infectious Disease"/>
            <person name="Wu L."/>
            <person name="Ma J."/>
        </authorList>
    </citation>
    <scope>NUCLEOTIDE SEQUENCE [LARGE SCALE GENOMIC DNA]</scope>
    <source>
        <strain evidence="8">CGMCC 1.15341</strain>
    </source>
</reference>
<proteinExistence type="predicted"/>
<dbReference type="Proteomes" id="UP000629025">
    <property type="component" value="Unassembled WGS sequence"/>
</dbReference>
<dbReference type="PANTHER" id="PTHR11814">
    <property type="entry name" value="SULFATE TRANSPORTER"/>
    <property type="match status" value="1"/>
</dbReference>
<evidence type="ECO:0000256" key="5">
    <source>
        <dbReference type="SAM" id="Phobius"/>
    </source>
</evidence>
<sequence>MRLSWTRELTGQKIRADLIAGLSGAVLGLPQVMAYAMIAGMPPETGLYSAIIVTAIAALLGSSWHMITGPAAAISIVILSIVSPMEAPGSAAYIALVLTLTLLTGLIQIGFGLFRLGSLVNFISHTVVIGFTAGAAFLIAASQLKHLLALSVSSNADLFETLAQIFEQLNQTNPVALTIGLVTLVSAALLRIIGRHLGIKLPHLLLGLIAGSLVGYLLDAQENGVAMLGALPSGLPVPDFPAFSAGTLESLATGAFALALLGLIEAVSIARAIALRSHQQIDGNREFLGQGIANTTGSLFSCFAGSGSFTRSGANYDSGAQTPLAALFGAACVAVIMFTIPDITRWLPLPAMAGSIMLIAWNLIDMTHIRQIASASRTESIVLTATFSATLLVNPVFSIYVGVFLSIAFYLRRTSRPSVISVAPLQHTERRSIRNVQRYQLEQCPQLQMIRIDGSMFFGCADHIQAHLRRLVQKCEGPPLILIIGKGINFIDVSAAEMLIQEAERIEARGGKLMFSALKGILLDDMERTGLLARMGAARFFGSTEEAISACVPEKMNLSICDSCTARIFNECPPLPLTEQTQEPGA</sequence>
<dbReference type="EMBL" id="BMIJ01000004">
    <property type="protein sequence ID" value="GGB95968.1"/>
    <property type="molecule type" value="Genomic_DNA"/>
</dbReference>
<feature type="transmembrane region" description="Helical" evidence="5">
    <location>
        <begin position="201"/>
        <end position="218"/>
    </location>
</feature>
<evidence type="ECO:0000256" key="4">
    <source>
        <dbReference type="ARBA" id="ARBA00023136"/>
    </source>
</evidence>
<feature type="transmembrane region" description="Helical" evidence="5">
    <location>
        <begin position="119"/>
        <end position="140"/>
    </location>
</feature>
<feature type="transmembrane region" description="Helical" evidence="5">
    <location>
        <begin position="287"/>
        <end position="309"/>
    </location>
</feature>
<dbReference type="InterPro" id="IPR001902">
    <property type="entry name" value="SLC26A/SulP_fam"/>
</dbReference>
<evidence type="ECO:0000256" key="3">
    <source>
        <dbReference type="ARBA" id="ARBA00022989"/>
    </source>
</evidence>
<feature type="domain" description="STAS" evidence="6">
    <location>
        <begin position="437"/>
        <end position="551"/>
    </location>
</feature>
<dbReference type="Gene3D" id="3.30.750.24">
    <property type="entry name" value="STAS domain"/>
    <property type="match status" value="1"/>
</dbReference>
<keyword evidence="4 5" id="KW-0472">Membrane</keyword>
<dbReference type="Pfam" id="PF00916">
    <property type="entry name" value="Sulfate_transp"/>
    <property type="match status" value="1"/>
</dbReference>
<evidence type="ECO:0000313" key="8">
    <source>
        <dbReference type="Proteomes" id="UP000629025"/>
    </source>
</evidence>
<gene>
    <name evidence="7" type="ORF">GCM10011352_22590</name>
</gene>
<dbReference type="PROSITE" id="PS50801">
    <property type="entry name" value="STAS"/>
    <property type="match status" value="1"/>
</dbReference>
<feature type="transmembrane region" description="Helical" evidence="5">
    <location>
        <begin position="50"/>
        <end position="79"/>
    </location>
</feature>
<evidence type="ECO:0000259" key="6">
    <source>
        <dbReference type="PROSITE" id="PS50801"/>
    </source>
</evidence>
<accession>A0ABQ1KER1</accession>
<keyword evidence="8" id="KW-1185">Reference proteome</keyword>
<protein>
    <submittedName>
        <fullName evidence="7">Sulfate transporter</fullName>
    </submittedName>
</protein>
<comment type="caution">
    <text evidence="7">The sequence shown here is derived from an EMBL/GenBank/DDBJ whole genome shotgun (WGS) entry which is preliminary data.</text>
</comment>
<evidence type="ECO:0000256" key="1">
    <source>
        <dbReference type="ARBA" id="ARBA00004141"/>
    </source>
</evidence>
<feature type="transmembrane region" description="Helical" evidence="5">
    <location>
        <begin position="91"/>
        <end position="113"/>
    </location>
</feature>
<feature type="transmembrane region" description="Helical" evidence="5">
    <location>
        <begin position="384"/>
        <end position="411"/>
    </location>
</feature>
<feature type="transmembrane region" description="Helical" evidence="5">
    <location>
        <begin position="321"/>
        <end position="340"/>
    </location>
</feature>
<keyword evidence="3 5" id="KW-1133">Transmembrane helix</keyword>
<feature type="transmembrane region" description="Helical" evidence="5">
    <location>
        <begin position="251"/>
        <end position="275"/>
    </location>
</feature>
<name>A0ABQ1KER1_9GAMM</name>
<dbReference type="InterPro" id="IPR036513">
    <property type="entry name" value="STAS_dom_sf"/>
</dbReference>
<comment type="subcellular location">
    <subcellularLocation>
        <location evidence="1">Membrane</location>
        <topology evidence="1">Multi-pass membrane protein</topology>
    </subcellularLocation>
</comment>
<evidence type="ECO:0000256" key="2">
    <source>
        <dbReference type="ARBA" id="ARBA00022692"/>
    </source>
</evidence>
<keyword evidence="2 5" id="KW-0812">Transmembrane</keyword>
<feature type="transmembrane region" description="Helical" evidence="5">
    <location>
        <begin position="347"/>
        <end position="364"/>
    </location>
</feature>
<feature type="transmembrane region" description="Helical" evidence="5">
    <location>
        <begin position="172"/>
        <end position="194"/>
    </location>
</feature>
<dbReference type="SUPFAM" id="SSF52091">
    <property type="entry name" value="SpoIIaa-like"/>
    <property type="match status" value="1"/>
</dbReference>